<comment type="caution">
    <text evidence="1">The sequence shown here is derived from an EMBL/GenBank/DDBJ whole genome shotgun (WGS) entry which is preliminary data.</text>
</comment>
<keyword evidence="2" id="KW-1185">Reference proteome</keyword>
<protein>
    <submittedName>
        <fullName evidence="1">N-acetyltransferase</fullName>
    </submittedName>
</protein>
<dbReference type="GO" id="GO:0016740">
    <property type="term" value="F:transferase activity"/>
    <property type="evidence" value="ECO:0007669"/>
    <property type="project" value="UniProtKB-KW"/>
</dbReference>
<reference evidence="1 2" key="1">
    <citation type="submission" date="2019-05" db="EMBL/GenBank/DDBJ databases">
        <authorList>
            <person name="Lee S.D."/>
        </authorList>
    </citation>
    <scope>NUCLEOTIDE SEQUENCE [LARGE SCALE GENOMIC DNA]</scope>
    <source>
        <strain evidence="1 2">C5-26</strain>
    </source>
</reference>
<dbReference type="EMBL" id="VCQV01000004">
    <property type="protein sequence ID" value="TWP37880.1"/>
    <property type="molecule type" value="Genomic_DNA"/>
</dbReference>
<organism evidence="1 2">
    <name type="scientific">Leekyejoonella antrihumi</name>
    <dbReference type="NCBI Taxonomy" id="1660198"/>
    <lineage>
        <taxon>Bacteria</taxon>
        <taxon>Bacillati</taxon>
        <taxon>Actinomycetota</taxon>
        <taxon>Actinomycetes</taxon>
        <taxon>Micrococcales</taxon>
        <taxon>Dermacoccaceae</taxon>
        <taxon>Leekyejoonella</taxon>
    </lineage>
</organism>
<dbReference type="Gene3D" id="3.40.630.30">
    <property type="match status" value="1"/>
</dbReference>
<sequence>MNLVPADFVPPDPIQTEQFRLALLGPQHNSSDYAAWTSSMDFIRALPGWRTSSWPTPMTLEDNLRDCTSHLARSHSGTDFAYTVLLPDRAEVVGCVYFKPTRPPRPGAVEVRSWVTAEHADLDQPLHAAVTGWVREQWPWSAVEYAAR</sequence>
<keyword evidence="1" id="KW-0808">Transferase</keyword>
<dbReference type="AlphaFoldDB" id="A0A563E5R5"/>
<dbReference type="Proteomes" id="UP000320244">
    <property type="component" value="Unassembled WGS sequence"/>
</dbReference>
<evidence type="ECO:0000313" key="1">
    <source>
        <dbReference type="EMBL" id="TWP37880.1"/>
    </source>
</evidence>
<reference evidence="1 2" key="2">
    <citation type="submission" date="2019-08" db="EMBL/GenBank/DDBJ databases">
        <title>Jejuicoccus antrihumi gen. nov., sp. nov., a new member of the family Dermacoccaceae isolated from a cave.</title>
        <authorList>
            <person name="Schumann P."/>
            <person name="Kim I.S."/>
        </authorList>
    </citation>
    <scope>NUCLEOTIDE SEQUENCE [LARGE SCALE GENOMIC DNA]</scope>
    <source>
        <strain evidence="1 2">C5-26</strain>
    </source>
</reference>
<proteinExistence type="predicted"/>
<gene>
    <name evidence="1" type="ORF">FGL98_03980</name>
</gene>
<dbReference type="OrthoDB" id="3774915at2"/>
<name>A0A563E5R5_9MICO</name>
<dbReference type="InterPro" id="IPR016181">
    <property type="entry name" value="Acyl_CoA_acyltransferase"/>
</dbReference>
<accession>A0A563E5R5</accession>
<evidence type="ECO:0000313" key="2">
    <source>
        <dbReference type="Proteomes" id="UP000320244"/>
    </source>
</evidence>
<dbReference type="RefSeq" id="WP_146315437.1">
    <property type="nucleotide sequence ID" value="NZ_VCQV01000004.1"/>
</dbReference>
<dbReference type="SUPFAM" id="SSF55729">
    <property type="entry name" value="Acyl-CoA N-acyltransferases (Nat)"/>
    <property type="match status" value="1"/>
</dbReference>